<protein>
    <submittedName>
        <fullName evidence="3">Response regulator receiver domain-containing protein</fullName>
    </submittedName>
</protein>
<dbReference type="GO" id="GO:0000160">
    <property type="term" value="P:phosphorelay signal transduction system"/>
    <property type="evidence" value="ECO:0007669"/>
    <property type="project" value="InterPro"/>
</dbReference>
<evidence type="ECO:0000313" key="3">
    <source>
        <dbReference type="EMBL" id="SEK94629.1"/>
    </source>
</evidence>
<organism evidence="3 4">
    <name type="scientific">Aquimarina amphilecti</name>
    <dbReference type="NCBI Taxonomy" id="1038014"/>
    <lineage>
        <taxon>Bacteria</taxon>
        <taxon>Pseudomonadati</taxon>
        <taxon>Bacteroidota</taxon>
        <taxon>Flavobacteriia</taxon>
        <taxon>Flavobacteriales</taxon>
        <taxon>Flavobacteriaceae</taxon>
        <taxon>Aquimarina</taxon>
    </lineage>
</organism>
<feature type="domain" description="Response regulatory" evidence="2">
    <location>
        <begin position="6"/>
        <end position="129"/>
    </location>
</feature>
<dbReference type="AlphaFoldDB" id="A0A1H7L6I1"/>
<reference evidence="3 4" key="1">
    <citation type="submission" date="2016-10" db="EMBL/GenBank/DDBJ databases">
        <authorList>
            <person name="de Groot N.N."/>
        </authorList>
    </citation>
    <scope>NUCLEOTIDE SEQUENCE [LARGE SCALE GENOMIC DNA]</scope>
    <source>
        <strain evidence="3 4">DSM 25232</strain>
    </source>
</reference>
<dbReference type="InterPro" id="IPR001789">
    <property type="entry name" value="Sig_transdc_resp-reg_receiver"/>
</dbReference>
<evidence type="ECO:0000313" key="4">
    <source>
        <dbReference type="Proteomes" id="UP000198521"/>
    </source>
</evidence>
<sequence>MSRINHTVLIDDNKTTNFLNKYLMLKSKRFKRIEEFINGHTVLERFEKDQSFEPDIIFLDIDMPNINGWELLERFEKLYSKKVKTKIFILSSSINKEYSQVFKPKYFVPEYLIKPLNLTIIEALYHKYHLKS</sequence>
<dbReference type="STRING" id="1038014.SAMN04487910_1542"/>
<dbReference type="Pfam" id="PF00072">
    <property type="entry name" value="Response_reg"/>
    <property type="match status" value="1"/>
</dbReference>
<dbReference type="Gene3D" id="3.40.50.2300">
    <property type="match status" value="1"/>
</dbReference>
<dbReference type="Proteomes" id="UP000198521">
    <property type="component" value="Unassembled WGS sequence"/>
</dbReference>
<dbReference type="InterPro" id="IPR052048">
    <property type="entry name" value="ST_Response_Regulator"/>
</dbReference>
<evidence type="ECO:0000256" key="1">
    <source>
        <dbReference type="PROSITE-ProRule" id="PRU00169"/>
    </source>
</evidence>
<gene>
    <name evidence="3" type="ORF">SAMN04487910_1542</name>
</gene>
<accession>A0A1H7L6I1</accession>
<dbReference type="SMART" id="SM00448">
    <property type="entry name" value="REC"/>
    <property type="match status" value="1"/>
</dbReference>
<keyword evidence="1" id="KW-0597">Phosphoprotein</keyword>
<dbReference type="PANTHER" id="PTHR43228:SF1">
    <property type="entry name" value="TWO-COMPONENT RESPONSE REGULATOR ARR22"/>
    <property type="match status" value="1"/>
</dbReference>
<dbReference type="RefSeq" id="WP_091407178.1">
    <property type="nucleotide sequence ID" value="NZ_FOAB01000002.1"/>
</dbReference>
<dbReference type="PROSITE" id="PS50110">
    <property type="entry name" value="RESPONSE_REGULATORY"/>
    <property type="match status" value="1"/>
</dbReference>
<name>A0A1H7L6I1_AQUAM</name>
<dbReference type="EMBL" id="FOAB01000002">
    <property type="protein sequence ID" value="SEK94629.1"/>
    <property type="molecule type" value="Genomic_DNA"/>
</dbReference>
<keyword evidence="4" id="KW-1185">Reference proteome</keyword>
<dbReference type="InterPro" id="IPR011006">
    <property type="entry name" value="CheY-like_superfamily"/>
</dbReference>
<dbReference type="OrthoDB" id="1524091at2"/>
<proteinExistence type="predicted"/>
<evidence type="ECO:0000259" key="2">
    <source>
        <dbReference type="PROSITE" id="PS50110"/>
    </source>
</evidence>
<dbReference type="SUPFAM" id="SSF52172">
    <property type="entry name" value="CheY-like"/>
    <property type="match status" value="1"/>
</dbReference>
<dbReference type="PANTHER" id="PTHR43228">
    <property type="entry name" value="TWO-COMPONENT RESPONSE REGULATOR"/>
    <property type="match status" value="1"/>
</dbReference>
<feature type="modified residue" description="4-aspartylphosphate" evidence="1">
    <location>
        <position position="60"/>
    </location>
</feature>